<protein>
    <submittedName>
        <fullName evidence="2">Uncharacterized protein</fullName>
    </submittedName>
</protein>
<keyword evidence="1" id="KW-0472">Membrane</keyword>
<feature type="transmembrane region" description="Helical" evidence="1">
    <location>
        <begin position="394"/>
        <end position="417"/>
    </location>
</feature>
<accession>A0AA40D9B8</accession>
<dbReference type="AlphaFoldDB" id="A0AA40D9B8"/>
<gene>
    <name evidence="2" type="ORF">QBC41DRAFT_394812</name>
</gene>
<keyword evidence="1" id="KW-1133">Transmembrane helix</keyword>
<comment type="caution">
    <text evidence="2">The sequence shown here is derived from an EMBL/GenBank/DDBJ whole genome shotgun (WGS) entry which is preliminary data.</text>
</comment>
<keyword evidence="1" id="KW-0812">Transmembrane</keyword>
<evidence type="ECO:0000313" key="3">
    <source>
        <dbReference type="Proteomes" id="UP001174997"/>
    </source>
</evidence>
<evidence type="ECO:0000256" key="1">
    <source>
        <dbReference type="SAM" id="Phobius"/>
    </source>
</evidence>
<keyword evidence="3" id="KW-1185">Reference proteome</keyword>
<sequence>MSLFLNKRLYLERFRQDRPAQGDEYGCVLLKWPGATARTISRHDLSRVAEIAAFPDGQLNIILAPLDDPSPDSLAGFEALVERYDIPGAFLEERTQGVLNSLGYVPEGPGSYCIWTHFLLKDIERNNATSGAIAGSPELQHQPLKARLVKYFQRMFLSQKETTKTPAQQFEMHQPRGISYTDTNKDDDAGGYLPSWTSRSFFLRVSNQGGNSAIVTLLCFEPSPFLEEELINLPQRIDCSQIMTNPLILFEIIMYDLYMQLDINLWELRNIFQVEQKHFGYLSANPTLPLADIDFSALHLLADYIIMLREGCHGLLTTVDAIVDHYQKYSTVEDAVLRDKTYEAFKYRRRLVASTSERAATFEKRINNLTTLFFNHISQQDNAMLMKDSSSVKAIAVVTLVFLPVTTVATICGSEFFHTQSNGGIKMDSTAWIMFGLSAVLSVALLGTWRFYTQSLEQKFARGRRRAIKEGGKREAKLVFSA</sequence>
<dbReference type="Proteomes" id="UP001174997">
    <property type="component" value="Unassembled WGS sequence"/>
</dbReference>
<dbReference type="EMBL" id="JAULSY010000064">
    <property type="protein sequence ID" value="KAK0667896.1"/>
    <property type="molecule type" value="Genomic_DNA"/>
</dbReference>
<organism evidence="2 3">
    <name type="scientific">Cercophora samala</name>
    <dbReference type="NCBI Taxonomy" id="330535"/>
    <lineage>
        <taxon>Eukaryota</taxon>
        <taxon>Fungi</taxon>
        <taxon>Dikarya</taxon>
        <taxon>Ascomycota</taxon>
        <taxon>Pezizomycotina</taxon>
        <taxon>Sordariomycetes</taxon>
        <taxon>Sordariomycetidae</taxon>
        <taxon>Sordariales</taxon>
        <taxon>Lasiosphaeriaceae</taxon>
        <taxon>Cercophora</taxon>
    </lineage>
</organism>
<proteinExistence type="predicted"/>
<name>A0AA40D9B8_9PEZI</name>
<feature type="transmembrane region" description="Helical" evidence="1">
    <location>
        <begin position="429"/>
        <end position="452"/>
    </location>
</feature>
<reference evidence="2" key="1">
    <citation type="submission" date="2023-06" db="EMBL/GenBank/DDBJ databases">
        <title>Genome-scale phylogeny and comparative genomics of the fungal order Sordariales.</title>
        <authorList>
            <consortium name="Lawrence Berkeley National Laboratory"/>
            <person name="Hensen N."/>
            <person name="Bonometti L."/>
            <person name="Westerberg I."/>
            <person name="Brannstrom I.O."/>
            <person name="Guillou S."/>
            <person name="Cros-Aarteil S."/>
            <person name="Calhoun S."/>
            <person name="Haridas S."/>
            <person name="Kuo A."/>
            <person name="Mondo S."/>
            <person name="Pangilinan J."/>
            <person name="Riley R."/>
            <person name="Labutti K."/>
            <person name="Andreopoulos B."/>
            <person name="Lipzen A."/>
            <person name="Chen C."/>
            <person name="Yanf M."/>
            <person name="Daum C."/>
            <person name="Ng V."/>
            <person name="Clum A."/>
            <person name="Steindorff A."/>
            <person name="Ohm R."/>
            <person name="Martin F."/>
            <person name="Silar P."/>
            <person name="Natvig D."/>
            <person name="Lalanne C."/>
            <person name="Gautier V."/>
            <person name="Ament-Velasquez S.L."/>
            <person name="Kruys A."/>
            <person name="Hutchinson M.I."/>
            <person name="Powell A.J."/>
            <person name="Barry K."/>
            <person name="Miller A.N."/>
            <person name="Grigoriev I.V."/>
            <person name="Debuchy R."/>
            <person name="Gladieux P."/>
            <person name="Thoren M.H."/>
            <person name="Johannesson H."/>
        </authorList>
    </citation>
    <scope>NUCLEOTIDE SEQUENCE</scope>
    <source>
        <strain evidence="2">CBS 307.81</strain>
    </source>
</reference>
<evidence type="ECO:0000313" key="2">
    <source>
        <dbReference type="EMBL" id="KAK0667896.1"/>
    </source>
</evidence>
<dbReference type="Gene3D" id="1.20.58.340">
    <property type="entry name" value="Magnesium transport protein CorA, transmembrane region"/>
    <property type="match status" value="1"/>
</dbReference>